<dbReference type="EMBL" id="CP031423">
    <property type="protein sequence ID" value="AZS38299.1"/>
    <property type="molecule type" value="Genomic_DNA"/>
</dbReference>
<dbReference type="AlphaFoldDB" id="A0A3S9WDX9"/>
<feature type="domain" description="SnoaL-like" evidence="1">
    <location>
        <begin position="13"/>
        <end position="109"/>
    </location>
</feature>
<accession>A0A3S9WDX9</accession>
<dbReference type="RefSeq" id="WP_241240179.1">
    <property type="nucleotide sequence ID" value="NZ_CP031423.1"/>
</dbReference>
<protein>
    <recommendedName>
        <fullName evidence="1">SnoaL-like domain-containing protein</fullName>
    </recommendedName>
</protein>
<evidence type="ECO:0000313" key="2">
    <source>
        <dbReference type="EMBL" id="AZS38299.1"/>
    </source>
</evidence>
<evidence type="ECO:0000313" key="3">
    <source>
        <dbReference type="Proteomes" id="UP000276888"/>
    </source>
</evidence>
<sequence length="117" mass="12773">MDAALERLMHATLFEVFSERDPVARRDAIERTYTEDVVFADPDGEVQGREALHVKVGQLLEGANGFVFTADGPVRQAQALGYLAWTFGPAGAPVVRGADMGFVRDGKLSKVFTVLFD</sequence>
<dbReference type="Pfam" id="PF12680">
    <property type="entry name" value="SnoaL_2"/>
    <property type="match status" value="1"/>
</dbReference>
<dbReference type="SUPFAM" id="SSF54427">
    <property type="entry name" value="NTF2-like"/>
    <property type="match status" value="1"/>
</dbReference>
<gene>
    <name evidence="2" type="ORF">CVS47_02952</name>
</gene>
<keyword evidence="3" id="KW-1185">Reference proteome</keyword>
<proteinExistence type="predicted"/>
<organism evidence="2 3">
    <name type="scientific">Microbacterium lemovicicum</name>
    <dbReference type="NCBI Taxonomy" id="1072463"/>
    <lineage>
        <taxon>Bacteria</taxon>
        <taxon>Bacillati</taxon>
        <taxon>Actinomycetota</taxon>
        <taxon>Actinomycetes</taxon>
        <taxon>Micrococcales</taxon>
        <taxon>Microbacteriaceae</taxon>
        <taxon>Microbacterium</taxon>
    </lineage>
</organism>
<evidence type="ECO:0000259" key="1">
    <source>
        <dbReference type="Pfam" id="PF12680"/>
    </source>
</evidence>
<dbReference type="KEGG" id="mlv:CVS47_02952"/>
<dbReference type="InterPro" id="IPR032710">
    <property type="entry name" value="NTF2-like_dom_sf"/>
</dbReference>
<dbReference type="Gene3D" id="3.10.450.50">
    <property type="match status" value="1"/>
</dbReference>
<dbReference type="Proteomes" id="UP000276888">
    <property type="component" value="Chromosome"/>
</dbReference>
<dbReference type="InterPro" id="IPR037401">
    <property type="entry name" value="SnoaL-like"/>
</dbReference>
<name>A0A3S9WDX9_9MICO</name>
<reference evidence="2 3" key="1">
    <citation type="submission" date="2018-08" db="EMBL/GenBank/DDBJ databases">
        <title>Microbacterium lemovicicum sp. nov., a bacterium isolated from a natural uranium-rich soil.</title>
        <authorList>
            <person name="ORTET P."/>
        </authorList>
    </citation>
    <scope>NUCLEOTIDE SEQUENCE [LARGE SCALE GENOMIC DNA]</scope>
    <source>
        <strain evidence="2 3">Viu22</strain>
    </source>
</reference>